<protein>
    <submittedName>
        <fullName evidence="1">Uncharacterized protein</fullName>
    </submittedName>
</protein>
<organism evidence="1 2">
    <name type="scientific">Linderina macrospora</name>
    <dbReference type="NCBI Taxonomy" id="4868"/>
    <lineage>
        <taxon>Eukaryota</taxon>
        <taxon>Fungi</taxon>
        <taxon>Fungi incertae sedis</taxon>
        <taxon>Zoopagomycota</taxon>
        <taxon>Kickxellomycotina</taxon>
        <taxon>Kickxellomycetes</taxon>
        <taxon>Kickxellales</taxon>
        <taxon>Kickxellaceae</taxon>
        <taxon>Linderina</taxon>
    </lineage>
</organism>
<gene>
    <name evidence="1" type="ORF">FBU59_001728</name>
</gene>
<keyword evidence="2" id="KW-1185">Reference proteome</keyword>
<dbReference type="EMBL" id="JANBPW010000825">
    <property type="protein sequence ID" value="KAJ1948152.1"/>
    <property type="molecule type" value="Genomic_DNA"/>
</dbReference>
<evidence type="ECO:0000313" key="2">
    <source>
        <dbReference type="Proteomes" id="UP001150603"/>
    </source>
</evidence>
<name>A0ACC1JD58_9FUNG</name>
<proteinExistence type="predicted"/>
<sequence>MPLDLGRAVRVRLTNTVVQQPAPVTVPIHEVPSCSSRGSSEYGHFPTDTPLPTVPPTPFQNLKESESTGPDTSSTEDYFTTMDNNDRFVVPLDMSDFEDYTAADGSFREPASAVDSRAAVATPAPSGHCSSTDEPTSDEDTPTSAWRETESRGLANYCREVLRGDRDGATPVPNSSQLNLDRQNAAPEASTASQTQIAVVTMELAGVNDKMEDMKRNQPRDCVKDLCLAY</sequence>
<reference evidence="1" key="1">
    <citation type="submission" date="2022-07" db="EMBL/GenBank/DDBJ databases">
        <title>Phylogenomic reconstructions and comparative analyses of Kickxellomycotina fungi.</title>
        <authorList>
            <person name="Reynolds N.K."/>
            <person name="Stajich J.E."/>
            <person name="Barry K."/>
            <person name="Grigoriev I.V."/>
            <person name="Crous P."/>
            <person name="Smith M.E."/>
        </authorList>
    </citation>
    <scope>NUCLEOTIDE SEQUENCE</scope>
    <source>
        <strain evidence="1">NRRL 5244</strain>
    </source>
</reference>
<evidence type="ECO:0000313" key="1">
    <source>
        <dbReference type="EMBL" id="KAJ1948152.1"/>
    </source>
</evidence>
<accession>A0ACC1JD58</accession>
<dbReference type="Proteomes" id="UP001150603">
    <property type="component" value="Unassembled WGS sequence"/>
</dbReference>
<comment type="caution">
    <text evidence="1">The sequence shown here is derived from an EMBL/GenBank/DDBJ whole genome shotgun (WGS) entry which is preliminary data.</text>
</comment>